<dbReference type="Proteomes" id="UP000221165">
    <property type="component" value="Unassembled WGS sequence"/>
</dbReference>
<feature type="region of interest" description="Disordered" evidence="1">
    <location>
        <begin position="65"/>
        <end position="153"/>
    </location>
</feature>
<protein>
    <submittedName>
        <fullName evidence="2">Guanine nucleotide-binding protein</fullName>
    </submittedName>
</protein>
<feature type="region of interest" description="Disordered" evidence="1">
    <location>
        <begin position="706"/>
        <end position="725"/>
    </location>
</feature>
<dbReference type="VEuPathDB" id="ToxoDB:CSUI_006425"/>
<feature type="compositionally biased region" description="Basic and acidic residues" evidence="1">
    <location>
        <begin position="82"/>
        <end position="95"/>
    </location>
</feature>
<dbReference type="AlphaFoldDB" id="A0A2C6KU60"/>
<evidence type="ECO:0000256" key="1">
    <source>
        <dbReference type="SAM" id="MobiDB-lite"/>
    </source>
</evidence>
<feature type="region of interest" description="Disordered" evidence="1">
    <location>
        <begin position="743"/>
        <end position="784"/>
    </location>
</feature>
<feature type="region of interest" description="Disordered" evidence="1">
    <location>
        <begin position="175"/>
        <end position="256"/>
    </location>
</feature>
<feature type="compositionally biased region" description="Low complexity" evidence="1">
    <location>
        <begin position="1"/>
        <end position="34"/>
    </location>
</feature>
<feature type="compositionally biased region" description="Low complexity" evidence="1">
    <location>
        <begin position="242"/>
        <end position="255"/>
    </location>
</feature>
<name>A0A2C6KU60_9APIC</name>
<evidence type="ECO:0000313" key="3">
    <source>
        <dbReference type="Proteomes" id="UP000221165"/>
    </source>
</evidence>
<feature type="compositionally biased region" description="Low complexity" evidence="1">
    <location>
        <begin position="354"/>
        <end position="363"/>
    </location>
</feature>
<feature type="compositionally biased region" description="Polar residues" evidence="1">
    <location>
        <begin position="138"/>
        <end position="148"/>
    </location>
</feature>
<dbReference type="EMBL" id="MIGC01003250">
    <property type="protein sequence ID" value="PHJ19744.1"/>
    <property type="molecule type" value="Genomic_DNA"/>
</dbReference>
<dbReference type="RefSeq" id="XP_067921440.1">
    <property type="nucleotide sequence ID" value="XM_068066585.1"/>
</dbReference>
<keyword evidence="3" id="KW-1185">Reference proteome</keyword>
<gene>
    <name evidence="2" type="ORF">CSUI_006425</name>
</gene>
<reference evidence="2 3" key="1">
    <citation type="journal article" date="2017" name="Int. J. Parasitol.">
        <title>The genome of the protozoan parasite Cystoisospora suis and a reverse vaccinology approach to identify vaccine candidates.</title>
        <authorList>
            <person name="Palmieri N."/>
            <person name="Shrestha A."/>
            <person name="Ruttkowski B."/>
            <person name="Beck T."/>
            <person name="Vogl C."/>
            <person name="Tomley F."/>
            <person name="Blake D.P."/>
            <person name="Joachim A."/>
        </authorList>
    </citation>
    <scope>NUCLEOTIDE SEQUENCE [LARGE SCALE GENOMIC DNA]</scope>
    <source>
        <strain evidence="2 3">Wien I</strain>
    </source>
</reference>
<dbReference type="PANTHER" id="PTHR13211">
    <property type="entry name" value="TELOMERASE CAJAL BODY PROTEIN 1"/>
    <property type="match status" value="1"/>
</dbReference>
<dbReference type="GeneID" id="94429796"/>
<feature type="region of interest" description="Disordered" evidence="1">
    <location>
        <begin position="1"/>
        <end position="43"/>
    </location>
</feature>
<feature type="compositionally biased region" description="Low complexity" evidence="1">
    <location>
        <begin position="175"/>
        <end position="184"/>
    </location>
</feature>
<feature type="compositionally biased region" description="Low complexity" evidence="1">
    <location>
        <begin position="706"/>
        <end position="720"/>
    </location>
</feature>
<dbReference type="InterPro" id="IPR051150">
    <property type="entry name" value="SWT21/TCAB1_mRNA_Telomere"/>
</dbReference>
<sequence>MDSIPLQPSSPPSSSSSSLDQSEVLSSSLPSESSQRAHFPSASLTPEDALPLAQASLIDAFCLDSSVDSSHSSATPPPAEKQGPEEEKKQTRVCEETSQQEASTDHSPRRDEKSGILGARDVSASPYIQKDEAGNIPRQDTPTSSSPVNELPSLLSFPCSPATSAEVLSLVATTASSAFGSSSTRSKDEYSVSDDSCSSSGLRKRRCLPTATSSAPIGEDSVHTPRPSNATRGFRARRPSHSHSCVGSSSTPSPCQREEDLLLHKAGISPSSGTSQRYGKRRTKVKECLLRRREKRWRENDSLGNNIRGAEWSIDGNAFLTWNDDSIVRLFACPGREEGEEEAGCQLQKDDSEASSSSFSSTSTRELHPWTSVNEGELIFQCAWYPRLDWSQPSTFSYAVASRDHPIHLYSGVDSSLLSSYSCFNHLDEITHGFSLAFHPSQPYLLVGAISGVRLFHLERPGRQMKDMLFATRRARQGQKGIISCVDYKREGPSADKLFACGSYSQSVCTYTADEERRHKNCRQQVPIVKPVHSLLDEETLPWGGVTQVKFVGEYLLVSGHRQDDTLRCWDLRMPYQPLLRLFRKTSGSSQRFSFDFLPPHSAHIKDRGREPRNILVTGDETGEISFFDLTTAACISKIPHLYDQRKQECQFYGSPMQTEDQHENKEDRRAACAVVVATCHPADPLLLTASSPNGPYLDFRASRSSSFSSSRSTSPPRSAVGQQVTLTPPIEKQKNTTWNKDDVARQHRSGEKRIERKEENKRVLGEGSEAPKQKGRRGEDPSCIRIWRFGD</sequence>
<dbReference type="InterPro" id="IPR015943">
    <property type="entry name" value="WD40/YVTN_repeat-like_dom_sf"/>
</dbReference>
<dbReference type="SUPFAM" id="SSF50978">
    <property type="entry name" value="WD40 repeat-like"/>
    <property type="match status" value="1"/>
</dbReference>
<evidence type="ECO:0000313" key="2">
    <source>
        <dbReference type="EMBL" id="PHJ19744.1"/>
    </source>
</evidence>
<dbReference type="Gene3D" id="2.130.10.10">
    <property type="entry name" value="YVTN repeat-like/Quinoprotein amine dehydrogenase"/>
    <property type="match status" value="1"/>
</dbReference>
<accession>A0A2C6KU60</accession>
<feature type="region of interest" description="Disordered" evidence="1">
    <location>
        <begin position="341"/>
        <end position="364"/>
    </location>
</feature>
<comment type="caution">
    <text evidence="2">The sequence shown here is derived from an EMBL/GenBank/DDBJ whole genome shotgun (WGS) entry which is preliminary data.</text>
</comment>
<dbReference type="PANTHER" id="PTHR13211:SF0">
    <property type="entry name" value="TELOMERASE CAJAL BODY PROTEIN 1"/>
    <property type="match status" value="1"/>
</dbReference>
<organism evidence="2 3">
    <name type="scientific">Cystoisospora suis</name>
    <dbReference type="NCBI Taxonomy" id="483139"/>
    <lineage>
        <taxon>Eukaryota</taxon>
        <taxon>Sar</taxon>
        <taxon>Alveolata</taxon>
        <taxon>Apicomplexa</taxon>
        <taxon>Conoidasida</taxon>
        <taxon>Coccidia</taxon>
        <taxon>Eucoccidiorida</taxon>
        <taxon>Eimeriorina</taxon>
        <taxon>Sarcocystidae</taxon>
        <taxon>Cystoisospora</taxon>
    </lineage>
</organism>
<feature type="compositionally biased region" description="Basic and acidic residues" evidence="1">
    <location>
        <begin position="103"/>
        <end position="114"/>
    </location>
</feature>
<dbReference type="OrthoDB" id="239865at2759"/>
<proteinExistence type="predicted"/>
<dbReference type="InterPro" id="IPR036322">
    <property type="entry name" value="WD40_repeat_dom_sf"/>
</dbReference>